<organism evidence="1 2">
    <name type="scientific">Salininema proteolyticum</name>
    <dbReference type="NCBI Taxonomy" id="1607685"/>
    <lineage>
        <taxon>Bacteria</taxon>
        <taxon>Bacillati</taxon>
        <taxon>Actinomycetota</taxon>
        <taxon>Actinomycetes</taxon>
        <taxon>Glycomycetales</taxon>
        <taxon>Glycomycetaceae</taxon>
        <taxon>Salininema</taxon>
    </lineage>
</organism>
<keyword evidence="1" id="KW-0328">Glycosyltransferase</keyword>
<name>A0ABV8U291_9ACTN</name>
<dbReference type="Gene3D" id="3.90.550.10">
    <property type="entry name" value="Spore Coat Polysaccharide Biosynthesis Protein SpsA, Chain A"/>
    <property type="match status" value="1"/>
</dbReference>
<gene>
    <name evidence="1" type="ORF">ACFPET_17040</name>
</gene>
<keyword evidence="1" id="KW-0808">Transferase</keyword>
<sequence>MTDHRVDVVTVTRGRPDGLRRAMDSVAGQVGVSVRHIVVGDACPALADGRFRAELQRRFPAAVVHNEERPPEASGEYVFSRLARLRNLGVALGDNPYVGHLDDDNAYRSDHLARLAQCLEDDPDAGVAHSWRRLTTPDGREFVPRGIDPWQPDPDAARASYRDLAKIGVFTPGSPVVRDVFRHGDRLIARLDTNELLVRRTVHETIPFPTEYSAARRRLQWSEDFAFAVRLGREGIGVTCSERPTVDYTMGGLSNTTATEGTA</sequence>
<dbReference type="RefSeq" id="WP_380623327.1">
    <property type="nucleotide sequence ID" value="NZ_JBHSDK010000024.1"/>
</dbReference>
<dbReference type="EC" id="2.4.-.-" evidence="1"/>
<dbReference type="GO" id="GO:0016757">
    <property type="term" value="F:glycosyltransferase activity"/>
    <property type="evidence" value="ECO:0007669"/>
    <property type="project" value="UniProtKB-KW"/>
</dbReference>
<reference evidence="2" key="1">
    <citation type="journal article" date="2019" name="Int. J. Syst. Evol. Microbiol.">
        <title>The Global Catalogue of Microorganisms (GCM) 10K type strain sequencing project: providing services to taxonomists for standard genome sequencing and annotation.</title>
        <authorList>
            <consortium name="The Broad Institute Genomics Platform"/>
            <consortium name="The Broad Institute Genome Sequencing Center for Infectious Disease"/>
            <person name="Wu L."/>
            <person name="Ma J."/>
        </authorList>
    </citation>
    <scope>NUCLEOTIDE SEQUENCE [LARGE SCALE GENOMIC DNA]</scope>
    <source>
        <strain evidence="2">IBRC-M 10908</strain>
    </source>
</reference>
<evidence type="ECO:0000313" key="1">
    <source>
        <dbReference type="EMBL" id="MFC4336910.1"/>
    </source>
</evidence>
<dbReference type="Proteomes" id="UP001595823">
    <property type="component" value="Unassembled WGS sequence"/>
</dbReference>
<comment type="caution">
    <text evidence="1">The sequence shown here is derived from an EMBL/GenBank/DDBJ whole genome shotgun (WGS) entry which is preliminary data.</text>
</comment>
<dbReference type="InterPro" id="IPR029044">
    <property type="entry name" value="Nucleotide-diphossugar_trans"/>
</dbReference>
<dbReference type="SUPFAM" id="SSF53448">
    <property type="entry name" value="Nucleotide-diphospho-sugar transferases"/>
    <property type="match status" value="1"/>
</dbReference>
<dbReference type="CDD" id="cd00761">
    <property type="entry name" value="Glyco_tranf_GTA_type"/>
    <property type="match status" value="1"/>
</dbReference>
<accession>A0ABV8U291</accession>
<dbReference type="EMBL" id="JBHSDK010000024">
    <property type="protein sequence ID" value="MFC4336910.1"/>
    <property type="molecule type" value="Genomic_DNA"/>
</dbReference>
<evidence type="ECO:0000313" key="2">
    <source>
        <dbReference type="Proteomes" id="UP001595823"/>
    </source>
</evidence>
<proteinExistence type="predicted"/>
<keyword evidence="2" id="KW-1185">Reference proteome</keyword>
<protein>
    <submittedName>
        <fullName evidence="1">Glycosyltransferase family 2 protein</fullName>
        <ecNumber evidence="1">2.4.-.-</ecNumber>
    </submittedName>
</protein>